<reference evidence="6 7" key="1">
    <citation type="submission" date="2021-01" db="EMBL/GenBank/DDBJ databases">
        <title>Genome public.</title>
        <authorList>
            <person name="Liu C."/>
            <person name="Sun Q."/>
        </authorList>
    </citation>
    <scope>NUCLEOTIDE SEQUENCE [LARGE SCALE GENOMIC DNA]</scope>
    <source>
        <strain evidence="6 7">YIM B02515</strain>
    </source>
</reference>
<dbReference type="Proteomes" id="UP000632377">
    <property type="component" value="Unassembled WGS sequence"/>
</dbReference>
<evidence type="ECO:0000256" key="3">
    <source>
        <dbReference type="ARBA" id="ARBA00023125"/>
    </source>
</evidence>
<evidence type="ECO:0000313" key="7">
    <source>
        <dbReference type="Proteomes" id="UP000632377"/>
    </source>
</evidence>
<evidence type="ECO:0000256" key="2">
    <source>
        <dbReference type="ARBA" id="ARBA00023015"/>
    </source>
</evidence>
<dbReference type="PANTHER" id="PTHR30146:SF148">
    <property type="entry name" value="HTH-TYPE TRANSCRIPTIONAL REPRESSOR PURR-RELATED"/>
    <property type="match status" value="1"/>
</dbReference>
<dbReference type="SUPFAM" id="SSF53822">
    <property type="entry name" value="Periplasmic binding protein-like I"/>
    <property type="match status" value="1"/>
</dbReference>
<dbReference type="CDD" id="cd01392">
    <property type="entry name" value="HTH_LacI"/>
    <property type="match status" value="1"/>
</dbReference>
<protein>
    <submittedName>
        <fullName evidence="6">LacI family DNA-binding transcriptional regulator</fullName>
    </submittedName>
</protein>
<dbReference type="PROSITE" id="PS50932">
    <property type="entry name" value="HTH_LACI_2"/>
    <property type="match status" value="1"/>
</dbReference>
<keyword evidence="4" id="KW-0804">Transcription</keyword>
<name>A0ABS1T4G9_9CLOT</name>
<dbReference type="InterPro" id="IPR046335">
    <property type="entry name" value="LacI/GalR-like_sensor"/>
</dbReference>
<proteinExistence type="predicted"/>
<dbReference type="RefSeq" id="WP_202746878.1">
    <property type="nucleotide sequence ID" value="NZ_JAESWC010000001.1"/>
</dbReference>
<keyword evidence="7" id="KW-1185">Reference proteome</keyword>
<dbReference type="InterPro" id="IPR010982">
    <property type="entry name" value="Lambda_DNA-bd_dom_sf"/>
</dbReference>
<evidence type="ECO:0000313" key="6">
    <source>
        <dbReference type="EMBL" id="MBL4934229.1"/>
    </source>
</evidence>
<accession>A0ABS1T4G9</accession>
<gene>
    <name evidence="6" type="ORF">JK636_00500</name>
</gene>
<organism evidence="6 7">
    <name type="scientific">Clostridium rhizosphaerae</name>
    <dbReference type="NCBI Taxonomy" id="2803861"/>
    <lineage>
        <taxon>Bacteria</taxon>
        <taxon>Bacillati</taxon>
        <taxon>Bacillota</taxon>
        <taxon>Clostridia</taxon>
        <taxon>Eubacteriales</taxon>
        <taxon>Clostridiaceae</taxon>
        <taxon>Clostridium</taxon>
    </lineage>
</organism>
<dbReference type="EMBL" id="JAESWC010000001">
    <property type="protein sequence ID" value="MBL4934229.1"/>
    <property type="molecule type" value="Genomic_DNA"/>
</dbReference>
<dbReference type="InterPro" id="IPR000843">
    <property type="entry name" value="HTH_LacI"/>
</dbReference>
<evidence type="ECO:0000256" key="1">
    <source>
        <dbReference type="ARBA" id="ARBA00022491"/>
    </source>
</evidence>
<evidence type="ECO:0000259" key="5">
    <source>
        <dbReference type="PROSITE" id="PS50932"/>
    </source>
</evidence>
<keyword evidence="1" id="KW-0678">Repressor</keyword>
<dbReference type="SUPFAM" id="SSF47413">
    <property type="entry name" value="lambda repressor-like DNA-binding domains"/>
    <property type="match status" value="1"/>
</dbReference>
<dbReference type="GO" id="GO:0003677">
    <property type="term" value="F:DNA binding"/>
    <property type="evidence" value="ECO:0007669"/>
    <property type="project" value="UniProtKB-KW"/>
</dbReference>
<evidence type="ECO:0000256" key="4">
    <source>
        <dbReference type="ARBA" id="ARBA00023163"/>
    </source>
</evidence>
<dbReference type="SMART" id="SM00354">
    <property type="entry name" value="HTH_LACI"/>
    <property type="match status" value="1"/>
</dbReference>
<comment type="caution">
    <text evidence="6">The sequence shown here is derived from an EMBL/GenBank/DDBJ whole genome shotgun (WGS) entry which is preliminary data.</text>
</comment>
<dbReference type="CDD" id="cd06267">
    <property type="entry name" value="PBP1_LacI_sugar_binding-like"/>
    <property type="match status" value="1"/>
</dbReference>
<keyword evidence="3 6" id="KW-0238">DNA-binding</keyword>
<dbReference type="Pfam" id="PF00356">
    <property type="entry name" value="LacI"/>
    <property type="match status" value="1"/>
</dbReference>
<dbReference type="Pfam" id="PF13377">
    <property type="entry name" value="Peripla_BP_3"/>
    <property type="match status" value="1"/>
</dbReference>
<keyword evidence="2" id="KW-0805">Transcription regulation</keyword>
<sequence length="338" mass="37575">MVTIYDIAKLAGCSPATVSKAFNNYSSVKESTYKKVMEVSESLGYTPNTNARALTTKKTWLIGVIFSEDTGAGITHPHFSEILQSFKMRSSEYGYDVLFVSKQIGNKEASYLEHCKYRGLEGVLLAMDRNHVDEVQSVISSGIKCVSVEDIYPDVPTVIADYRMGTLQALEYLYLLGHRKIAHIACPLTSVAGRERYGAYLEFLNSKGLEVNPKYIIETDVFSAEEGTKAAEKLLQQCWDDLPTAVFIAYDDIAFSAMSTIQSQGFRIPEDISVVGFDNLKLSCYMSPALTTVHQDRATIGRTAADRLIQLIENKPTEDALDVRIPTKLIVRNSCTRV</sequence>
<feature type="domain" description="HTH lacI-type" evidence="5">
    <location>
        <begin position="2"/>
        <end position="56"/>
    </location>
</feature>
<dbReference type="Gene3D" id="3.40.50.2300">
    <property type="match status" value="2"/>
</dbReference>
<dbReference type="Gene3D" id="1.10.260.40">
    <property type="entry name" value="lambda repressor-like DNA-binding domains"/>
    <property type="match status" value="1"/>
</dbReference>
<dbReference type="PANTHER" id="PTHR30146">
    <property type="entry name" value="LACI-RELATED TRANSCRIPTIONAL REPRESSOR"/>
    <property type="match status" value="1"/>
</dbReference>
<dbReference type="InterPro" id="IPR028082">
    <property type="entry name" value="Peripla_BP_I"/>
</dbReference>